<gene>
    <name evidence="1" type="primary">NCAPD3_2</name>
    <name evidence="1" type="ORF">DSO57_1034477</name>
</gene>
<sequence>MAASNSLYQRLLEKLLSSGSYAKALSQLNNGNLPIDCLLDMEQSLEELLTRSSLPLNHIRLRVGFVGMPAPTLHGSSSVDEGTGQQGLPESSFEADSTCLEELDDGDLEQLIKILGILSTVKYSSNPKRINLFTAGTTINYRHLHQFLFDLLYTLCHDTAPPSPDSLLTLFRTILAYLFMVATPGSKEHDLVSAYAINWILSLLKDSLGALTPESQPAIDCIQMCLVLLVKVILDHSVLHALGPDLINFLGLLSAADPLGPDFPLATSAYECIALVLESSYFALRDIYPHVLKWLCFSMRKPPQSQLAILFLCRSLDYLIPNGCIDLLMCFFKNVTTEFVDKAPIRASIATNLAKILASLDYSEAQHILENLLKDCIQAALAPTRALTVEIFEAWINALFHSRPDHVSSKVSSYTPQELQDLSVALLDLIAGRLLDQTLMVRSRALTAYLAAVKKIQRRARRPNPPNDIATRLMQRLESSSDERFANVLARCSGDLNFHVRQLAIQLFSFFLNLHLVSDPSAYESFLGSTLAAYIQQCQDPNWRVRKSCISCMAQSLSTAFDLVNAGSVPRVFGALWDLWVEYALPTMFDPEKEVVEVTLWATVEFLQRLSGNAIFSVALARPFPELSLKGLRQIFFLLAERDAVQRNINTEPEKLPTQTSLLKCLQFINFIFSEGNGCPGHWQLAAAISSHAQLSTEVMEAILPHLVQIWLQAKDNHTVSDWILVGSSILNIFYNWGDLSLPHSFLFEIGDYLLKLEAPLQWISPMLRLLQRLGMPKWPTLPNKKVESFEDFAGALMTFCCKVCQRIADELDKDDASTLEGSFLTAVSTAAFTVGDLCLVSPTTPVDEAFKVLLTLIGQVRRNCTSSFLFPDTVRALAFISIGKLGLIHEHFAKQLIPAVASELDLQPLVAQRAQKISVHEVFSLESQAVALVQHSALVVFADLCLRYTSATDNYLALIANCLRHPHAAMRQKSFLMFTRLLRNDFIKWRGHLAFKFIVSLVTECDVFVREFAYYCFIHVLLVKTPSLLLDKLIGLILFINGHHPPKNALHLPPTEEESLLFTFPGGHEVRRRFRHRCYKFVLEHLTAEQRFRATDIICRQLLAPAAEGAIDIRTPLGKNVLEDALHILGSKEIRISVPMAKPDDTELDSQSQQRVKLLSSINLHHAVVNIIPTVLHLKSTLERHRSPLQGTLMECFGRIVVNYRIDTDSLLATVDAKHIEELRYDLTRLHQDVANKKQRTESRLTLNQSNMGLLPGSRVKSKTPTPSMSPPTEHFPTLITPSPPACHTPLQAKTPPIDPSAIITSTPPVF</sequence>
<dbReference type="Proteomes" id="UP001165960">
    <property type="component" value="Unassembled WGS sequence"/>
</dbReference>
<evidence type="ECO:0000313" key="1">
    <source>
        <dbReference type="EMBL" id="KAJ9056312.1"/>
    </source>
</evidence>
<proteinExistence type="predicted"/>
<dbReference type="EMBL" id="QTSX02005967">
    <property type="protein sequence ID" value="KAJ9056312.1"/>
    <property type="molecule type" value="Genomic_DNA"/>
</dbReference>
<organism evidence="1 2">
    <name type="scientific">Entomophthora muscae</name>
    <dbReference type="NCBI Taxonomy" id="34485"/>
    <lineage>
        <taxon>Eukaryota</taxon>
        <taxon>Fungi</taxon>
        <taxon>Fungi incertae sedis</taxon>
        <taxon>Zoopagomycota</taxon>
        <taxon>Entomophthoromycotina</taxon>
        <taxon>Entomophthoromycetes</taxon>
        <taxon>Entomophthorales</taxon>
        <taxon>Entomophthoraceae</taxon>
        <taxon>Entomophthora</taxon>
    </lineage>
</organism>
<reference evidence="1" key="1">
    <citation type="submission" date="2022-04" db="EMBL/GenBank/DDBJ databases">
        <title>Genome of the entomopathogenic fungus Entomophthora muscae.</title>
        <authorList>
            <person name="Elya C."/>
            <person name="Lovett B.R."/>
            <person name="Lee E."/>
            <person name="Macias A.M."/>
            <person name="Hajek A.E."/>
            <person name="De Bivort B.L."/>
            <person name="Kasson M.T."/>
            <person name="De Fine Licht H.H."/>
            <person name="Stajich J.E."/>
        </authorList>
    </citation>
    <scope>NUCLEOTIDE SEQUENCE</scope>
    <source>
        <strain evidence="1">Berkeley</strain>
    </source>
</reference>
<name>A0ACC2S224_9FUNG</name>
<evidence type="ECO:0000313" key="2">
    <source>
        <dbReference type="Proteomes" id="UP001165960"/>
    </source>
</evidence>
<accession>A0ACC2S224</accession>
<protein>
    <submittedName>
        <fullName evidence="1">Condensin-2 complex subunit D3</fullName>
    </submittedName>
</protein>
<comment type="caution">
    <text evidence="1">The sequence shown here is derived from an EMBL/GenBank/DDBJ whole genome shotgun (WGS) entry which is preliminary data.</text>
</comment>
<keyword evidence="2" id="KW-1185">Reference proteome</keyword>